<comment type="caution">
    <text evidence="13">The sequence shown here is derived from an EMBL/GenBank/DDBJ whole genome shotgun (WGS) entry which is preliminary data.</text>
</comment>
<protein>
    <recommendedName>
        <fullName evidence="11">Alpha-1,3-glucosyltransferase</fullName>
        <ecNumber evidence="11">2.4.1.-</ecNumber>
    </recommendedName>
</protein>
<evidence type="ECO:0000256" key="4">
    <source>
        <dbReference type="ARBA" id="ARBA00022676"/>
    </source>
</evidence>
<dbReference type="PANTHER" id="PTHR12413:SF2">
    <property type="entry name" value="DOLICHYL PYROPHOSPHATE GLC1MAN9GLCNAC2 ALPHA-1,3-GLUCOSYLTRANSFERASE-RELATED"/>
    <property type="match status" value="1"/>
</dbReference>
<keyword evidence="4 11" id="KW-0328">Glycosyltransferase</keyword>
<evidence type="ECO:0000256" key="7">
    <source>
        <dbReference type="ARBA" id="ARBA00022824"/>
    </source>
</evidence>
<name>A0A409VNM0_9AGAR</name>
<dbReference type="GO" id="GO:0005789">
    <property type="term" value="C:endoplasmic reticulum membrane"/>
    <property type="evidence" value="ECO:0007669"/>
    <property type="project" value="UniProtKB-SubCell"/>
</dbReference>
<dbReference type="PANTHER" id="PTHR12413">
    <property type="entry name" value="DOLICHYL GLYCOSYLTRANSFERASE"/>
    <property type="match status" value="1"/>
</dbReference>
<proteinExistence type="inferred from homology"/>
<keyword evidence="6 11" id="KW-0812">Transmembrane</keyword>
<keyword evidence="9 11" id="KW-0472">Membrane</keyword>
<evidence type="ECO:0000256" key="6">
    <source>
        <dbReference type="ARBA" id="ARBA00022692"/>
    </source>
</evidence>
<feature type="region of interest" description="Disordered" evidence="12">
    <location>
        <begin position="505"/>
        <end position="533"/>
    </location>
</feature>
<dbReference type="AlphaFoldDB" id="A0A409VNM0"/>
<feature type="transmembrane region" description="Helical" evidence="11">
    <location>
        <begin position="375"/>
        <end position="394"/>
    </location>
</feature>
<dbReference type="FunCoup" id="A0A409VNM0">
    <property type="interactions" value="361"/>
</dbReference>
<feature type="transmembrane region" description="Helical" evidence="11">
    <location>
        <begin position="442"/>
        <end position="460"/>
    </location>
</feature>
<comment type="subcellular location">
    <subcellularLocation>
        <location evidence="1 11">Endoplasmic reticulum membrane</location>
        <topology evidence="1 11">Multi-pass membrane protein</topology>
    </subcellularLocation>
</comment>
<evidence type="ECO:0000256" key="1">
    <source>
        <dbReference type="ARBA" id="ARBA00004477"/>
    </source>
</evidence>
<evidence type="ECO:0000256" key="8">
    <source>
        <dbReference type="ARBA" id="ARBA00022989"/>
    </source>
</evidence>
<feature type="transmembrane region" description="Helical" evidence="11">
    <location>
        <begin position="185"/>
        <end position="202"/>
    </location>
</feature>
<keyword evidence="5 11" id="KW-0808">Transferase</keyword>
<feature type="transmembrane region" description="Helical" evidence="11">
    <location>
        <begin position="548"/>
        <end position="568"/>
    </location>
</feature>
<evidence type="ECO:0000256" key="3">
    <source>
        <dbReference type="ARBA" id="ARBA00008715"/>
    </source>
</evidence>
<dbReference type="EC" id="2.4.1.-" evidence="11"/>
<dbReference type="UniPathway" id="UPA00378"/>
<dbReference type="Pfam" id="PF03155">
    <property type="entry name" value="Alg6_Alg8"/>
    <property type="match status" value="1"/>
</dbReference>
<dbReference type="GO" id="GO:0042283">
    <property type="term" value="F:dolichyl pyrophosphate Glc1Man9GlcNAc2 alpha-1,3-glucosyltransferase activity"/>
    <property type="evidence" value="ECO:0007669"/>
    <property type="project" value="UniProtKB-EC"/>
</dbReference>
<comment type="similarity">
    <text evidence="3 11">Belongs to the ALG6/ALG8 glucosyltransferase family.</text>
</comment>
<keyword evidence="14" id="KW-1185">Reference proteome</keyword>
<keyword evidence="7 11" id="KW-0256">Endoplasmic reticulum</keyword>
<comment type="catalytic activity">
    <reaction evidence="10">
        <text>an alpha-D-Glc-(1-&gt;3)-alpha-D-Man-(1-&gt;2)-alpha-D-Man-(1-&gt;2)-alpha-D-Man-(1-&gt;3)-[alpha-D-Man-(1-&gt;2)-alpha-D-Man-(1-&gt;3)-[alpha-D-Man-(1-&gt;2)-alpha-D-Man-(1-&gt;6)]-alpha-D-Man-(1-&gt;6)]-beta-D-Man-(1-&gt;4)-beta-D-GlcNAc-(1-&gt;4)-alpha-D-GlcNAc-diphospho-di-trans,poly-cis-dolichol + a di-trans,poly-cis-dolichyl beta-D-glucosyl phosphate = an alpha-D-Glc-(1-&gt;3)-alpha-D-Glc-(1-&gt;3)-alpha-D-Man-(1-&gt;2)-alpha-D-Man-(1-&gt;2)-alpha-D-Man-(1-&gt;3)-[alpha-D-Man-(1-&gt;2)-alpha-D-Man-(1-&gt;3)-[alpha-D-Man-(1-&gt;2)-alpha-D-Man-(1-&gt;6)]-alpha-D-Man-(1-&gt;6)]-beta-D-Man-(1-&gt;4)-beta-D-GlcNAc-(1-&gt;4)-alpha-D-GlcNAc-diphospho-di-trans,poly-cis-dolichol + a di-trans,poly-cis-dolichyl phosphate + H(+)</text>
        <dbReference type="Rhea" id="RHEA:31307"/>
        <dbReference type="Rhea" id="RHEA-COMP:19498"/>
        <dbReference type="Rhea" id="RHEA-COMP:19502"/>
        <dbReference type="Rhea" id="RHEA-COMP:19521"/>
        <dbReference type="Rhea" id="RHEA-COMP:19522"/>
        <dbReference type="ChEBI" id="CHEBI:15378"/>
        <dbReference type="ChEBI" id="CHEBI:57525"/>
        <dbReference type="ChEBI" id="CHEBI:57683"/>
        <dbReference type="ChEBI" id="CHEBI:132521"/>
        <dbReference type="ChEBI" id="CHEBI:132522"/>
        <dbReference type="EC" id="2.4.1.265"/>
    </reaction>
    <physiologicalReaction direction="left-to-right" evidence="10">
        <dbReference type="Rhea" id="RHEA:31308"/>
    </physiologicalReaction>
</comment>
<evidence type="ECO:0000256" key="9">
    <source>
        <dbReference type="ARBA" id="ARBA00023136"/>
    </source>
</evidence>
<dbReference type="InterPro" id="IPR004856">
    <property type="entry name" value="Glyco_trans_ALG6/ALG8"/>
</dbReference>
<evidence type="ECO:0000313" key="14">
    <source>
        <dbReference type="Proteomes" id="UP000284706"/>
    </source>
</evidence>
<sequence>MATEAEGPSPSKTLNMSSSVSILQSTTSSLVPSSWLYWDVLPSEWDIFWLSTALKLLLFPAYRSTDFEVHRNWLAITHSLPISKWYYDTTSEWTLDYPPFFAYFEKLMSIPASFIDPKIVDLNNLNYGAWSVIAYQRTTVILTELVLGAALLKFIKGSVDPSIQRIISGSIFLHPGFLIVDHIHFQYNGFMYGILLWSVLFARNGHKLASGIFFAILLNFKHIYMYLAPAYFVYLLRSFCLSPTGQIQVKNFLSLANAVIAVFVVSLGPFALMGQIPQLLSRLFPFTRGLNHAYWAPNFWALVTAADRIFLKYVQVTGTKWAINEAGVASSSRGLVGDTVFAVLPNIKPVHTFVITIVFQLIWLVKLWRNPSYKSFLTALTLSGWTSFLFGWHVHEKAVLLILIPLSLLAAERHAYFRTFVLASVAGIFSLFPLIFTPAESVIKVIYSVIWIAAVYLPLSRRVYEYPKSIIYVVMDTLEKVYLAGFPALMLFVAVFPLARSQSSPNQVPSSNASNLSTDGFSGPEPRHDMGQSTAGTSAMEFLPLMATSIYCAIGLVWSFMRLGFIYLQEETKYQGQLSEIK</sequence>
<evidence type="ECO:0000256" key="12">
    <source>
        <dbReference type="SAM" id="MobiDB-lite"/>
    </source>
</evidence>
<feature type="transmembrane region" description="Helical" evidence="11">
    <location>
        <begin position="252"/>
        <end position="272"/>
    </location>
</feature>
<feature type="transmembrane region" description="Helical" evidence="11">
    <location>
        <begin position="209"/>
        <end position="232"/>
    </location>
</feature>
<reference evidence="13 14" key="1">
    <citation type="journal article" date="2018" name="Evol. Lett.">
        <title>Horizontal gene cluster transfer increased hallucinogenic mushroom diversity.</title>
        <authorList>
            <person name="Reynolds H.T."/>
            <person name="Vijayakumar V."/>
            <person name="Gluck-Thaler E."/>
            <person name="Korotkin H.B."/>
            <person name="Matheny P.B."/>
            <person name="Slot J.C."/>
        </authorList>
    </citation>
    <scope>NUCLEOTIDE SEQUENCE [LARGE SCALE GENOMIC DNA]</scope>
    <source>
        <strain evidence="13 14">SRW20</strain>
    </source>
</reference>
<feature type="transmembrane region" description="Helical" evidence="11">
    <location>
        <begin position="415"/>
        <end position="436"/>
    </location>
</feature>
<feature type="transmembrane region" description="Helical" evidence="11">
    <location>
        <begin position="481"/>
        <end position="499"/>
    </location>
</feature>
<evidence type="ECO:0000256" key="5">
    <source>
        <dbReference type="ARBA" id="ARBA00022679"/>
    </source>
</evidence>
<gene>
    <name evidence="13" type="ORF">CVT26_007075</name>
</gene>
<organism evidence="13 14">
    <name type="scientific">Gymnopilus dilepis</name>
    <dbReference type="NCBI Taxonomy" id="231916"/>
    <lineage>
        <taxon>Eukaryota</taxon>
        <taxon>Fungi</taxon>
        <taxon>Dikarya</taxon>
        <taxon>Basidiomycota</taxon>
        <taxon>Agaricomycotina</taxon>
        <taxon>Agaricomycetes</taxon>
        <taxon>Agaricomycetidae</taxon>
        <taxon>Agaricales</taxon>
        <taxon>Agaricineae</taxon>
        <taxon>Hymenogastraceae</taxon>
        <taxon>Gymnopilus</taxon>
    </lineage>
</organism>
<dbReference type="GO" id="GO:0006487">
    <property type="term" value="P:protein N-linked glycosylation"/>
    <property type="evidence" value="ECO:0007669"/>
    <property type="project" value="TreeGrafter"/>
</dbReference>
<comment type="pathway">
    <text evidence="2 11">Protein modification; protein glycosylation.</text>
</comment>
<feature type="compositionally biased region" description="Low complexity" evidence="12">
    <location>
        <begin position="505"/>
        <end position="515"/>
    </location>
</feature>
<feature type="transmembrane region" description="Helical" evidence="11">
    <location>
        <begin position="350"/>
        <end position="369"/>
    </location>
</feature>
<evidence type="ECO:0000256" key="10">
    <source>
        <dbReference type="ARBA" id="ARBA00047346"/>
    </source>
</evidence>
<dbReference type="EMBL" id="NHYE01005607">
    <property type="protein sequence ID" value="PPQ67828.1"/>
    <property type="molecule type" value="Genomic_DNA"/>
</dbReference>
<dbReference type="InParanoid" id="A0A409VNM0"/>
<evidence type="ECO:0000256" key="2">
    <source>
        <dbReference type="ARBA" id="ARBA00004922"/>
    </source>
</evidence>
<dbReference type="STRING" id="231916.A0A409VNM0"/>
<accession>A0A409VNM0</accession>
<dbReference type="Proteomes" id="UP000284706">
    <property type="component" value="Unassembled WGS sequence"/>
</dbReference>
<keyword evidence="8 11" id="KW-1133">Transmembrane helix</keyword>
<dbReference type="OrthoDB" id="1689333at2759"/>
<evidence type="ECO:0000313" key="13">
    <source>
        <dbReference type="EMBL" id="PPQ67828.1"/>
    </source>
</evidence>
<evidence type="ECO:0000256" key="11">
    <source>
        <dbReference type="RuleBase" id="RU363110"/>
    </source>
</evidence>